<evidence type="ECO:0000313" key="2">
    <source>
        <dbReference type="Proteomes" id="UP000016487"/>
    </source>
</evidence>
<evidence type="ECO:0000313" key="1">
    <source>
        <dbReference type="EMBL" id="KAF7774144.1"/>
    </source>
</evidence>
<protein>
    <recommendedName>
        <fullName evidence="3">Integrase catalytic domain-containing protein</fullName>
    </recommendedName>
</protein>
<reference evidence="1" key="2">
    <citation type="submission" date="2015-03" db="EMBL/GenBank/DDBJ databases">
        <title>Genome sequence of Pseudoalteromonas citrea.</title>
        <authorList>
            <person name="Xie B.-B."/>
            <person name="Rong J.-C."/>
            <person name="Qin Q.-L."/>
            <person name="Zhang Y.-Z."/>
        </authorList>
    </citation>
    <scope>NUCLEOTIDE SEQUENCE</scope>
    <source>
        <strain evidence="1">DSM 8771</strain>
    </source>
</reference>
<dbReference type="AlphaFoldDB" id="A0AAD4FT19"/>
<dbReference type="InterPro" id="IPR012337">
    <property type="entry name" value="RNaseH-like_sf"/>
</dbReference>
<organism evidence="1 2">
    <name type="scientific">Pseudoalteromonas citrea</name>
    <dbReference type="NCBI Taxonomy" id="43655"/>
    <lineage>
        <taxon>Bacteria</taxon>
        <taxon>Pseudomonadati</taxon>
        <taxon>Pseudomonadota</taxon>
        <taxon>Gammaproteobacteria</taxon>
        <taxon>Alteromonadales</taxon>
        <taxon>Pseudoalteromonadaceae</taxon>
        <taxon>Pseudoalteromonas</taxon>
    </lineage>
</organism>
<dbReference type="EMBL" id="AHBZ03000014">
    <property type="protein sequence ID" value="KAF7774144.1"/>
    <property type="molecule type" value="Genomic_DNA"/>
</dbReference>
<reference evidence="1" key="1">
    <citation type="journal article" date="2012" name="J. Bacteriol.">
        <title>Genome sequences of type strains of seven species of the marine bacterium Pseudoalteromonas.</title>
        <authorList>
            <person name="Xie B.B."/>
            <person name="Shu Y.L."/>
            <person name="Qin Q.L."/>
            <person name="Rong J.C."/>
            <person name="Zhang X.Y."/>
            <person name="Chen X.L."/>
            <person name="Shi M."/>
            <person name="He H.L."/>
            <person name="Zhou B.C."/>
            <person name="Zhang Y.Z."/>
        </authorList>
    </citation>
    <scope>NUCLEOTIDE SEQUENCE</scope>
    <source>
        <strain evidence="1">DSM 8771</strain>
    </source>
</reference>
<dbReference type="Proteomes" id="UP000016487">
    <property type="component" value="Unassembled WGS sequence"/>
</dbReference>
<sequence length="69" mass="7881">MKKHKLVPSMSRVGNCHDNAVSESLFATIKKRIIKRKIYSTREDAKAEICKTPFSGAVIENYKLKSERV</sequence>
<accession>A0AAD4FT19</accession>
<proteinExistence type="predicted"/>
<name>A0AAD4FT19_9GAMM</name>
<comment type="caution">
    <text evidence="1">The sequence shown here is derived from an EMBL/GenBank/DDBJ whole genome shotgun (WGS) entry which is preliminary data.</text>
</comment>
<dbReference type="SUPFAM" id="SSF53098">
    <property type="entry name" value="Ribonuclease H-like"/>
    <property type="match status" value="1"/>
</dbReference>
<evidence type="ECO:0008006" key="3">
    <source>
        <dbReference type="Google" id="ProtNLM"/>
    </source>
</evidence>
<gene>
    <name evidence="1" type="ORF">PCIT_a0543</name>
</gene>